<organism evidence="1 2">
    <name type="scientific">Nakamurella leprariae</name>
    <dbReference type="NCBI Taxonomy" id="2803911"/>
    <lineage>
        <taxon>Bacteria</taxon>
        <taxon>Bacillati</taxon>
        <taxon>Actinomycetota</taxon>
        <taxon>Actinomycetes</taxon>
        <taxon>Nakamurellales</taxon>
        <taxon>Nakamurellaceae</taxon>
        <taxon>Nakamurella</taxon>
    </lineage>
</organism>
<dbReference type="Pfam" id="PF13433">
    <property type="entry name" value="Peripla_BP_5"/>
    <property type="match status" value="1"/>
</dbReference>
<accession>A0A939C020</accession>
<dbReference type="Proteomes" id="UP000663792">
    <property type="component" value="Unassembled WGS sequence"/>
</dbReference>
<dbReference type="PANTHER" id="PTHR47628">
    <property type="match status" value="1"/>
</dbReference>
<dbReference type="NCBIfam" id="TIGR03407">
    <property type="entry name" value="urea_ABC_UrtA"/>
    <property type="match status" value="1"/>
</dbReference>
<dbReference type="InterPro" id="IPR000709">
    <property type="entry name" value="Leu_Ile_Val-bd"/>
</dbReference>
<protein>
    <submittedName>
        <fullName evidence="1">Urea ABC transporter substrate-binding protein</fullName>
    </submittedName>
</protein>
<dbReference type="InterPro" id="IPR028082">
    <property type="entry name" value="Peripla_BP_I"/>
</dbReference>
<dbReference type="PANTHER" id="PTHR47628:SF1">
    <property type="entry name" value="ALIPHATIC AMIDASE EXPRESSION-REGULATING PROTEIN"/>
    <property type="match status" value="1"/>
</dbReference>
<dbReference type="SUPFAM" id="SSF53822">
    <property type="entry name" value="Periplasmic binding protein-like I"/>
    <property type="match status" value="1"/>
</dbReference>
<dbReference type="GO" id="GO:0006865">
    <property type="term" value="P:amino acid transport"/>
    <property type="evidence" value="ECO:0007669"/>
    <property type="project" value="InterPro"/>
</dbReference>
<dbReference type="CDD" id="cd06355">
    <property type="entry name" value="PBP1_FmdD-like"/>
    <property type="match status" value="1"/>
</dbReference>
<dbReference type="InterPro" id="IPR017777">
    <property type="entry name" value="ABC_urea-bd_UrtA"/>
</dbReference>
<proteinExistence type="predicted"/>
<evidence type="ECO:0000313" key="1">
    <source>
        <dbReference type="EMBL" id="MBM9468775.1"/>
    </source>
</evidence>
<reference evidence="1" key="1">
    <citation type="submission" date="2021-01" db="EMBL/GenBank/DDBJ databases">
        <title>YIM 132084 draft genome.</title>
        <authorList>
            <person name="An D."/>
        </authorList>
    </citation>
    <scope>NUCLEOTIDE SEQUENCE</scope>
    <source>
        <strain evidence="1">YIM 132084</strain>
    </source>
</reference>
<sequence length="436" mass="45911">MEGVSVNRSRRSLTNVGLLGVAGVLALTACGSKVNAAADGGPSSSSSSAAASSGAAKESCVDTSGDSVKIGFLNSLSGTMAISEKTVQESLTMAADEINAAGGVLGKQLEVIKEDGASEPATFAEKADKLIQSDCVAAVFGGWTSSSRKAMLPVFEGNDALLYYPVQYEGLESSKNIFYTGATTNQQILPALDYLKEQGVTSLFLVGSDYVFPQTANKEIKAWAAENGMEIKGEEYVPLASGADFSTIITKVKDSGAGAVFNTLNGDANVSFFKEYKNVGLSADTMPVVSVSIAEEEVAGVGVENLVGQLTAWNYYQTLDTPANQKFVADFKAKYGEDRVTSDPMEAAYTSLYLWKNTVEKANSFAVADIQANADGVSFEAPEGLVTINGDNHHIAKTALIGKVAEDGLIYTEWESPAPIEPDPYLSTYPWAEGLS</sequence>
<dbReference type="AlphaFoldDB" id="A0A939C020"/>
<dbReference type="RefSeq" id="WP_205261717.1">
    <property type="nucleotide sequence ID" value="NZ_JAERWK010000020.1"/>
</dbReference>
<keyword evidence="2" id="KW-1185">Reference proteome</keyword>
<comment type="caution">
    <text evidence="1">The sequence shown here is derived from an EMBL/GenBank/DDBJ whole genome shotgun (WGS) entry which is preliminary data.</text>
</comment>
<gene>
    <name evidence="1" type="primary">urtA</name>
    <name evidence="1" type="ORF">JL106_15940</name>
</gene>
<dbReference type="EMBL" id="JAERWK010000020">
    <property type="protein sequence ID" value="MBM9468775.1"/>
    <property type="molecule type" value="Genomic_DNA"/>
</dbReference>
<evidence type="ECO:0000313" key="2">
    <source>
        <dbReference type="Proteomes" id="UP000663792"/>
    </source>
</evidence>
<dbReference type="Gene3D" id="3.40.50.2300">
    <property type="match status" value="2"/>
</dbReference>
<dbReference type="PRINTS" id="PR00337">
    <property type="entry name" value="LEUILEVALBP"/>
</dbReference>
<name>A0A939C020_9ACTN</name>